<name>A0ABV8EC31_9HYPH</name>
<dbReference type="Proteomes" id="UP001595697">
    <property type="component" value="Unassembled WGS sequence"/>
</dbReference>
<feature type="domain" description="DUF4158" evidence="1">
    <location>
        <begin position="4"/>
        <end position="98"/>
    </location>
</feature>
<dbReference type="RefSeq" id="WP_377307331.1">
    <property type="nucleotide sequence ID" value="NZ_JBHSBD010000094.1"/>
</dbReference>
<gene>
    <name evidence="2" type="ORF">ACFOVS_18720</name>
</gene>
<proteinExistence type="predicted"/>
<dbReference type="InterPro" id="IPR025296">
    <property type="entry name" value="DUF4158"/>
</dbReference>
<evidence type="ECO:0000313" key="2">
    <source>
        <dbReference type="EMBL" id="MFC3970125.1"/>
    </source>
</evidence>
<comment type="caution">
    <text evidence="2">The sequence shown here is derived from an EMBL/GenBank/DDBJ whole genome shotgun (WGS) entry which is preliminary data.</text>
</comment>
<organism evidence="2 3">
    <name type="scientific">Rhizobium lemnae</name>
    <dbReference type="NCBI Taxonomy" id="1214924"/>
    <lineage>
        <taxon>Bacteria</taxon>
        <taxon>Pseudomonadati</taxon>
        <taxon>Pseudomonadota</taxon>
        <taxon>Alphaproteobacteria</taxon>
        <taxon>Hyphomicrobiales</taxon>
        <taxon>Rhizobiaceae</taxon>
        <taxon>Rhizobium/Agrobacterium group</taxon>
        <taxon>Rhizobium</taxon>
    </lineage>
</organism>
<evidence type="ECO:0000259" key="1">
    <source>
        <dbReference type="Pfam" id="PF13700"/>
    </source>
</evidence>
<dbReference type="Pfam" id="PF13700">
    <property type="entry name" value="DUF4158"/>
    <property type="match status" value="1"/>
</dbReference>
<protein>
    <submittedName>
        <fullName evidence="2">DUF4158 domain-containing protein</fullName>
    </submittedName>
</protein>
<sequence length="129" mass="14406">MSFADIDFINSKPTATRLGLASQLKFFRACGFFAGDSAAILNDATDYLAEQLGVHSDELSGYDFGGRTARRHCAEILQYLGFRRMKRGDRETLSCWIIGELCPSGQSVSVILSRRQTKRPISPGDRYDF</sequence>
<accession>A0ABV8EC31</accession>
<evidence type="ECO:0000313" key="3">
    <source>
        <dbReference type="Proteomes" id="UP001595697"/>
    </source>
</evidence>
<dbReference type="EMBL" id="JBHSBD010000094">
    <property type="protein sequence ID" value="MFC3970125.1"/>
    <property type="molecule type" value="Genomic_DNA"/>
</dbReference>
<reference evidence="3" key="1">
    <citation type="journal article" date="2019" name="Int. J. Syst. Evol. Microbiol.">
        <title>The Global Catalogue of Microorganisms (GCM) 10K type strain sequencing project: providing services to taxonomists for standard genome sequencing and annotation.</title>
        <authorList>
            <consortium name="The Broad Institute Genomics Platform"/>
            <consortium name="The Broad Institute Genome Sequencing Center for Infectious Disease"/>
            <person name="Wu L."/>
            <person name="Ma J."/>
        </authorList>
    </citation>
    <scope>NUCLEOTIDE SEQUENCE [LARGE SCALE GENOMIC DNA]</scope>
    <source>
        <strain evidence="3">TBRC 5781</strain>
    </source>
</reference>
<keyword evidence="3" id="KW-1185">Reference proteome</keyword>